<organism evidence="1 2">
    <name type="scientific">Papaver atlanticum</name>
    <dbReference type="NCBI Taxonomy" id="357466"/>
    <lineage>
        <taxon>Eukaryota</taxon>
        <taxon>Viridiplantae</taxon>
        <taxon>Streptophyta</taxon>
        <taxon>Embryophyta</taxon>
        <taxon>Tracheophyta</taxon>
        <taxon>Spermatophyta</taxon>
        <taxon>Magnoliopsida</taxon>
        <taxon>Ranunculales</taxon>
        <taxon>Papaveraceae</taxon>
        <taxon>Papaveroideae</taxon>
        <taxon>Papaver</taxon>
    </lineage>
</organism>
<dbReference type="EMBL" id="JAJJMB010007708">
    <property type="protein sequence ID" value="KAI3928743.1"/>
    <property type="molecule type" value="Genomic_DNA"/>
</dbReference>
<keyword evidence="2" id="KW-1185">Reference proteome</keyword>
<accession>A0AAD4SYD6</accession>
<comment type="caution">
    <text evidence="1">The sequence shown here is derived from an EMBL/GenBank/DDBJ whole genome shotgun (WGS) entry which is preliminary data.</text>
</comment>
<reference evidence="1" key="1">
    <citation type="submission" date="2022-04" db="EMBL/GenBank/DDBJ databases">
        <title>A functionally conserved STORR gene fusion in Papaver species that diverged 16.8 million years ago.</title>
        <authorList>
            <person name="Catania T."/>
        </authorList>
    </citation>
    <scope>NUCLEOTIDE SEQUENCE</scope>
    <source>
        <strain evidence="1">S-188037</strain>
    </source>
</reference>
<gene>
    <name evidence="1" type="ORF">MKW98_024344</name>
</gene>
<evidence type="ECO:0000313" key="1">
    <source>
        <dbReference type="EMBL" id="KAI3928743.1"/>
    </source>
</evidence>
<dbReference type="Proteomes" id="UP001202328">
    <property type="component" value="Unassembled WGS sequence"/>
</dbReference>
<dbReference type="AlphaFoldDB" id="A0AAD4SYD6"/>
<sequence length="115" mass="13536">MPSNQIHHVHQETTYGARSISTLNYMPNPNASINPTITATVCFSLKKPLLQLLYQEQNCINRRDFPNSTFMVQHPHQRPCRYTDEHQQRKAVLILPLYFVNIRLRVCVCQRHIFC</sequence>
<name>A0AAD4SYD6_9MAGN</name>
<proteinExistence type="predicted"/>
<protein>
    <submittedName>
        <fullName evidence="1">Uncharacterized protein</fullName>
    </submittedName>
</protein>
<evidence type="ECO:0000313" key="2">
    <source>
        <dbReference type="Proteomes" id="UP001202328"/>
    </source>
</evidence>